<reference evidence="4" key="1">
    <citation type="submission" date="2019-06" db="EMBL/GenBank/DDBJ databases">
        <title>Gordonia isolated from sludge of a wastewater treatment plant.</title>
        <authorList>
            <person name="Tamura T."/>
            <person name="Aoyama K."/>
            <person name="Kang Y."/>
            <person name="Saito S."/>
            <person name="Akiyama N."/>
            <person name="Yazawa K."/>
            <person name="Gonoi T."/>
            <person name="Mikami Y."/>
        </authorList>
    </citation>
    <scope>NUCLEOTIDE SEQUENCE [LARGE SCALE GENOMIC DNA]</scope>
    <source>
        <strain evidence="4">NBRC 107696</strain>
    </source>
</reference>
<keyword evidence="2" id="KW-0472">Membrane</keyword>
<feature type="region of interest" description="Disordered" evidence="1">
    <location>
        <begin position="433"/>
        <end position="456"/>
    </location>
</feature>
<dbReference type="RefSeq" id="WP_161894254.1">
    <property type="nucleotide sequence ID" value="NZ_BJOV01000002.1"/>
</dbReference>
<feature type="region of interest" description="Disordered" evidence="1">
    <location>
        <begin position="384"/>
        <end position="408"/>
    </location>
</feature>
<evidence type="ECO:0000256" key="2">
    <source>
        <dbReference type="SAM" id="Phobius"/>
    </source>
</evidence>
<proteinExistence type="predicted"/>
<evidence type="ECO:0000256" key="1">
    <source>
        <dbReference type="SAM" id="MobiDB-lite"/>
    </source>
</evidence>
<comment type="caution">
    <text evidence="3">The sequence shown here is derived from an EMBL/GenBank/DDBJ whole genome shotgun (WGS) entry which is preliminary data.</text>
</comment>
<keyword evidence="2" id="KW-0812">Transmembrane</keyword>
<sequence>MSTQRSNPNDVHKESNLLRFGPDLLGHFRNLLKALPIAIAVAVVAFAITLTITATADDEFEVTTVAQIDAQIPIMAGDVYIYQNNAPYLSLATTSGVREDIAHRMGSAWSAARVADNVSVTETRSPLLIAVTATAPTAEEAAKLSATTIKALDSASRKQRAGELDRAAATLTARSRDIGSRITAMRSSDSTERDNLIEQRKSIENDIQRIQSGGVNGLGALSTPSSDDARQTAPQSPALAVFVGLLTVLIAAEAVVFIRARFSRRATGSAIRRIADKHGATVEDAVSGDRIPALARTMLGRLPEGEHAVILRSAGIAEWGGFDGPVPEDVVVVDLDDAWIDQVDATVGLIVVMVVEGESIRADLDSTLSAIADLTIPVHVVMAPSAPPAEPEPEPEPEPLAAAPRLTSTDSSQLIGSLLDELLLARIAELNASGQLTTPQPAPAAPAADPSPEDGR</sequence>
<keyword evidence="2" id="KW-1133">Transmembrane helix</keyword>
<protein>
    <recommendedName>
        <fullName evidence="5">Capsular polysaccharide biosynthesis protein</fullName>
    </recommendedName>
</protein>
<organism evidence="3 4">
    <name type="scientific">Gordonia spumicola</name>
    <dbReference type="NCBI Taxonomy" id="589161"/>
    <lineage>
        <taxon>Bacteria</taxon>
        <taxon>Bacillati</taxon>
        <taxon>Actinomycetota</taxon>
        <taxon>Actinomycetes</taxon>
        <taxon>Mycobacteriales</taxon>
        <taxon>Gordoniaceae</taxon>
        <taxon>Gordonia</taxon>
    </lineage>
</organism>
<evidence type="ECO:0008006" key="5">
    <source>
        <dbReference type="Google" id="ProtNLM"/>
    </source>
</evidence>
<evidence type="ECO:0000313" key="4">
    <source>
        <dbReference type="Proteomes" id="UP000444960"/>
    </source>
</evidence>
<name>A0A7I9V527_9ACTN</name>
<keyword evidence="4" id="KW-1185">Reference proteome</keyword>
<dbReference type="OrthoDB" id="4762641at2"/>
<gene>
    <name evidence="3" type="ORF">nbrc107696_07930</name>
</gene>
<feature type="transmembrane region" description="Helical" evidence="2">
    <location>
        <begin position="238"/>
        <end position="258"/>
    </location>
</feature>
<dbReference type="Proteomes" id="UP000444960">
    <property type="component" value="Unassembled WGS sequence"/>
</dbReference>
<dbReference type="EMBL" id="BJOV01000002">
    <property type="protein sequence ID" value="GEE00347.1"/>
    <property type="molecule type" value="Genomic_DNA"/>
</dbReference>
<dbReference type="AlphaFoldDB" id="A0A7I9V527"/>
<feature type="transmembrane region" description="Helical" evidence="2">
    <location>
        <begin position="34"/>
        <end position="54"/>
    </location>
</feature>
<evidence type="ECO:0000313" key="3">
    <source>
        <dbReference type="EMBL" id="GEE00347.1"/>
    </source>
</evidence>
<accession>A0A7I9V527</accession>